<name>A0ABR0WS35_REHGL</name>
<gene>
    <name evidence="2" type="ORF">DH2020_016624</name>
</gene>
<feature type="compositionally biased region" description="Basic and acidic residues" evidence="1">
    <location>
        <begin position="7"/>
        <end position="16"/>
    </location>
</feature>
<feature type="compositionally biased region" description="Basic and acidic residues" evidence="1">
    <location>
        <begin position="135"/>
        <end position="154"/>
    </location>
</feature>
<evidence type="ECO:0000313" key="2">
    <source>
        <dbReference type="EMBL" id="KAK6149099.1"/>
    </source>
</evidence>
<organism evidence="2 3">
    <name type="scientific">Rehmannia glutinosa</name>
    <name type="common">Chinese foxglove</name>
    <dbReference type="NCBI Taxonomy" id="99300"/>
    <lineage>
        <taxon>Eukaryota</taxon>
        <taxon>Viridiplantae</taxon>
        <taxon>Streptophyta</taxon>
        <taxon>Embryophyta</taxon>
        <taxon>Tracheophyta</taxon>
        <taxon>Spermatophyta</taxon>
        <taxon>Magnoliopsida</taxon>
        <taxon>eudicotyledons</taxon>
        <taxon>Gunneridae</taxon>
        <taxon>Pentapetalae</taxon>
        <taxon>asterids</taxon>
        <taxon>lamiids</taxon>
        <taxon>Lamiales</taxon>
        <taxon>Orobanchaceae</taxon>
        <taxon>Rehmannieae</taxon>
        <taxon>Rehmannia</taxon>
    </lineage>
</organism>
<sequence length="175" mass="19588">MFGGGARDPRKDKEVLQPKFSSSQSIPDPPDTGWKDPDQMISMRKEDFEKLVMERSHQLMKERDREKGLPDPGPMTGLAKDNDGYKRLSKRGIPGGLEQEDEAESRTPPPRPRSPEKVGLGVEGYIQHFRAQGEPVHKQDPTMRSRSRSQERNRQVGRLPNGAGGRIPRGPAGPE</sequence>
<accession>A0ABR0WS35</accession>
<proteinExistence type="predicted"/>
<feature type="region of interest" description="Disordered" evidence="1">
    <location>
        <begin position="1"/>
        <end position="175"/>
    </location>
</feature>
<dbReference type="Proteomes" id="UP001318860">
    <property type="component" value="Unassembled WGS sequence"/>
</dbReference>
<comment type="caution">
    <text evidence="2">The sequence shown here is derived from an EMBL/GenBank/DDBJ whole genome shotgun (WGS) entry which is preliminary data.</text>
</comment>
<evidence type="ECO:0000313" key="3">
    <source>
        <dbReference type="Proteomes" id="UP001318860"/>
    </source>
</evidence>
<evidence type="ECO:0000256" key="1">
    <source>
        <dbReference type="SAM" id="MobiDB-lite"/>
    </source>
</evidence>
<reference evidence="2 3" key="1">
    <citation type="journal article" date="2021" name="Comput. Struct. Biotechnol. J.">
        <title>De novo genome assembly of the potent medicinal plant Rehmannia glutinosa using nanopore technology.</title>
        <authorList>
            <person name="Ma L."/>
            <person name="Dong C."/>
            <person name="Song C."/>
            <person name="Wang X."/>
            <person name="Zheng X."/>
            <person name="Niu Y."/>
            <person name="Chen S."/>
            <person name="Feng W."/>
        </authorList>
    </citation>
    <scope>NUCLEOTIDE SEQUENCE [LARGE SCALE GENOMIC DNA]</scope>
    <source>
        <strain evidence="2">DH-2019</strain>
    </source>
</reference>
<protein>
    <submittedName>
        <fullName evidence="2">Uncharacterized protein</fullName>
    </submittedName>
</protein>
<keyword evidence="3" id="KW-1185">Reference proteome</keyword>
<dbReference type="EMBL" id="JABTTQ020000009">
    <property type="protein sequence ID" value="KAK6149099.1"/>
    <property type="molecule type" value="Genomic_DNA"/>
</dbReference>
<feature type="compositionally biased region" description="Basic and acidic residues" evidence="1">
    <location>
        <begin position="33"/>
        <end position="69"/>
    </location>
</feature>